<dbReference type="RefSeq" id="WP_390406118.1">
    <property type="nucleotide sequence ID" value="NZ_BAABYW010000001.1"/>
</dbReference>
<proteinExistence type="inferred from homology"/>
<feature type="domain" description="Insertion element IS150 protein InsJ-like helix-turn-helix" evidence="3">
    <location>
        <begin position="56"/>
        <end position="109"/>
    </location>
</feature>
<dbReference type="Proteomes" id="UP001600943">
    <property type="component" value="Unassembled WGS sequence"/>
</dbReference>
<feature type="compositionally biased region" description="Polar residues" evidence="2">
    <location>
        <begin position="124"/>
        <end position="138"/>
    </location>
</feature>
<sequence>MEYLNGKGSSRDLSKKYNIGTSGDHKQVIRWVNAYQEFGDAGLVHSKRYQFYSFDFKYNVVKLYLSNKVSYQELALSQGINNPTIITKWVNDYRISGIDALRPKKKGRKETLDSINKTKKKQSSETASVDTSAENVKK</sequence>
<dbReference type="InterPro" id="IPR036388">
    <property type="entry name" value="WH-like_DNA-bd_sf"/>
</dbReference>
<dbReference type="EMBL" id="BAABYW010000001">
    <property type="protein sequence ID" value="GAA6408751.1"/>
    <property type="molecule type" value="Genomic_DNA"/>
</dbReference>
<feature type="region of interest" description="Disordered" evidence="2">
    <location>
        <begin position="104"/>
        <end position="138"/>
    </location>
</feature>
<dbReference type="InterPro" id="IPR010921">
    <property type="entry name" value="Trp_repressor/repl_initiator"/>
</dbReference>
<dbReference type="InterPro" id="IPR052057">
    <property type="entry name" value="IS150/IS1296_orfA-like"/>
</dbReference>
<dbReference type="PANTHER" id="PTHR33795">
    <property type="entry name" value="INSERTION ELEMENT IS150 PROTEIN INSJ"/>
    <property type="match status" value="1"/>
</dbReference>
<reference evidence="4 5" key="1">
    <citation type="submission" date="2024-04" db="EMBL/GenBank/DDBJ databases">
        <title>Defined microbial consortia suppress multidrug-resistant proinflammatory Enterobacteriaceae via ecological control.</title>
        <authorList>
            <person name="Furuichi M."/>
            <person name="Kawaguchi T."/>
            <person name="Pust M."/>
            <person name="Yasuma K."/>
            <person name="Plichta D."/>
            <person name="Hasegawa N."/>
            <person name="Ohya T."/>
            <person name="Bhattarai S."/>
            <person name="Sasajima S."/>
            <person name="Aoto Y."/>
            <person name="Tuganbaev T."/>
            <person name="Yaginuma M."/>
            <person name="Ueda M."/>
            <person name="Okahashi N."/>
            <person name="Amafuji K."/>
            <person name="Kiridooshi Y."/>
            <person name="Sugita K."/>
            <person name="Strazar M."/>
            <person name="Skelly A."/>
            <person name="Suda W."/>
            <person name="Hattori M."/>
            <person name="Nakamoto N."/>
            <person name="Caballero S."/>
            <person name="Norman J."/>
            <person name="Olle B."/>
            <person name="Tanoue T."/>
            <person name="Arita M."/>
            <person name="Bucci V."/>
            <person name="Atarashi K."/>
            <person name="Xavier R."/>
            <person name="Honda K."/>
        </authorList>
    </citation>
    <scope>NUCLEOTIDE SEQUENCE [LARGE SCALE GENOMIC DNA]</scope>
    <source>
        <strain evidence="5">k04-0078-D8-1</strain>
    </source>
</reference>
<comment type="similarity">
    <text evidence="1">Belongs to the IS150/IS1296 orfA family.</text>
</comment>
<dbReference type="SUPFAM" id="SSF48295">
    <property type="entry name" value="TrpR-like"/>
    <property type="match status" value="1"/>
</dbReference>
<gene>
    <name evidence="4" type="ORF">K040078D81_28680</name>
</gene>
<name>A0ABQ0BBC1_9FIRM</name>
<dbReference type="InterPro" id="IPR055247">
    <property type="entry name" value="InsJ-like_HTH"/>
</dbReference>
<organism evidence="4 5">
    <name type="scientific">Blautia hominis</name>
    <dbReference type="NCBI Taxonomy" id="2025493"/>
    <lineage>
        <taxon>Bacteria</taxon>
        <taxon>Bacillati</taxon>
        <taxon>Bacillota</taxon>
        <taxon>Clostridia</taxon>
        <taxon>Lachnospirales</taxon>
        <taxon>Lachnospiraceae</taxon>
        <taxon>Blautia</taxon>
    </lineage>
</organism>
<keyword evidence="5" id="KW-1185">Reference proteome</keyword>
<evidence type="ECO:0000256" key="1">
    <source>
        <dbReference type="ARBA" id="ARBA00038232"/>
    </source>
</evidence>
<dbReference type="Pfam" id="PF13518">
    <property type="entry name" value="HTH_28"/>
    <property type="match status" value="1"/>
</dbReference>
<evidence type="ECO:0000256" key="2">
    <source>
        <dbReference type="SAM" id="MobiDB-lite"/>
    </source>
</evidence>
<dbReference type="PANTHER" id="PTHR33795:SF1">
    <property type="entry name" value="INSERTION ELEMENT IS150 PROTEIN INSJ"/>
    <property type="match status" value="1"/>
</dbReference>
<evidence type="ECO:0000313" key="5">
    <source>
        <dbReference type="Proteomes" id="UP001600943"/>
    </source>
</evidence>
<accession>A0ABQ0BBC1</accession>
<evidence type="ECO:0000259" key="3">
    <source>
        <dbReference type="Pfam" id="PF13518"/>
    </source>
</evidence>
<evidence type="ECO:0000313" key="4">
    <source>
        <dbReference type="EMBL" id="GAA6408751.1"/>
    </source>
</evidence>
<protein>
    <submittedName>
        <fullName evidence="4">Transposase</fullName>
    </submittedName>
</protein>
<comment type="caution">
    <text evidence="4">The sequence shown here is derived from an EMBL/GenBank/DDBJ whole genome shotgun (WGS) entry which is preliminary data.</text>
</comment>
<dbReference type="Gene3D" id="1.10.10.10">
    <property type="entry name" value="Winged helix-like DNA-binding domain superfamily/Winged helix DNA-binding domain"/>
    <property type="match status" value="1"/>
</dbReference>